<evidence type="ECO:0000313" key="2">
    <source>
        <dbReference type="EMBL" id="MEQ2457327.1"/>
    </source>
</evidence>
<feature type="transmembrane region" description="Helical" evidence="1">
    <location>
        <begin position="99"/>
        <end position="119"/>
    </location>
</feature>
<evidence type="ECO:0000313" key="3">
    <source>
        <dbReference type="Proteomes" id="UP001440599"/>
    </source>
</evidence>
<dbReference type="EMBL" id="JBBMFT010000011">
    <property type="protein sequence ID" value="MEQ2457327.1"/>
    <property type="molecule type" value="Genomic_DNA"/>
</dbReference>
<keyword evidence="1" id="KW-1133">Transmembrane helix</keyword>
<keyword evidence="1" id="KW-0472">Membrane</keyword>
<comment type="caution">
    <text evidence="2">The sequence shown here is derived from an EMBL/GenBank/DDBJ whole genome shotgun (WGS) entry which is preliminary data.</text>
</comment>
<dbReference type="Proteomes" id="UP001440599">
    <property type="component" value="Unassembled WGS sequence"/>
</dbReference>
<reference evidence="2 3" key="1">
    <citation type="submission" date="2024-03" db="EMBL/GenBank/DDBJ databases">
        <title>Human intestinal bacterial collection.</title>
        <authorList>
            <person name="Pauvert C."/>
            <person name="Hitch T.C.A."/>
            <person name="Clavel T."/>
        </authorList>
    </citation>
    <scope>NUCLEOTIDE SEQUENCE [LARGE SCALE GENOMIC DNA]</scope>
    <source>
        <strain evidence="2 3">CLA-AP-H34</strain>
    </source>
</reference>
<accession>A0ABV1ERW0</accession>
<sequence length="163" mass="16969">MTGRPRSPAALSRLHPVDRSLLLFMAVLLGQSAYSLFFPASATAAWDSIDIIVRTASASIFGYFLSVGFAAGPTPDGPAAGGGHTLEPAAHPSACRPQIAAATGIGLFCLLTLIALRNWCPWDPALIRSESVSATVVQFRDFVSGSVGFLIGCPTQRSGPTPP</sequence>
<feature type="transmembrane region" description="Helical" evidence="1">
    <location>
        <begin position="20"/>
        <end position="39"/>
    </location>
</feature>
<protein>
    <submittedName>
        <fullName evidence="2">Uncharacterized protein</fullName>
    </submittedName>
</protein>
<feature type="transmembrane region" description="Helical" evidence="1">
    <location>
        <begin position="51"/>
        <end position="71"/>
    </location>
</feature>
<keyword evidence="1" id="KW-0812">Transmembrane</keyword>
<organism evidence="2 3">
    <name type="scientific">Flavonifractor hominis</name>
    <dbReference type="NCBI Taxonomy" id="3133178"/>
    <lineage>
        <taxon>Bacteria</taxon>
        <taxon>Bacillati</taxon>
        <taxon>Bacillota</taxon>
        <taxon>Clostridia</taxon>
        <taxon>Eubacteriales</taxon>
        <taxon>Oscillospiraceae</taxon>
        <taxon>Flavonifractor</taxon>
    </lineage>
</organism>
<keyword evidence="3" id="KW-1185">Reference proteome</keyword>
<gene>
    <name evidence="2" type="ORF">WMO45_12440</name>
</gene>
<dbReference type="RefSeq" id="WP_349141124.1">
    <property type="nucleotide sequence ID" value="NZ_JBBMFT010000011.1"/>
</dbReference>
<evidence type="ECO:0000256" key="1">
    <source>
        <dbReference type="SAM" id="Phobius"/>
    </source>
</evidence>
<name>A0ABV1ERW0_9FIRM</name>
<proteinExistence type="predicted"/>